<dbReference type="GeneID" id="70137293"/>
<feature type="compositionally biased region" description="Basic residues" evidence="1">
    <location>
        <begin position="441"/>
        <end position="452"/>
    </location>
</feature>
<dbReference type="EMBL" id="JAGPXC010000011">
    <property type="protein sequence ID" value="KAH6645472.1"/>
    <property type="molecule type" value="Genomic_DNA"/>
</dbReference>
<reference evidence="2" key="1">
    <citation type="journal article" date="2021" name="Nat. Commun.">
        <title>Genetic determinants of endophytism in the Arabidopsis root mycobiome.</title>
        <authorList>
            <person name="Mesny F."/>
            <person name="Miyauchi S."/>
            <person name="Thiergart T."/>
            <person name="Pickel B."/>
            <person name="Atanasova L."/>
            <person name="Karlsson M."/>
            <person name="Huettel B."/>
            <person name="Barry K.W."/>
            <person name="Haridas S."/>
            <person name="Chen C."/>
            <person name="Bauer D."/>
            <person name="Andreopoulos W."/>
            <person name="Pangilinan J."/>
            <person name="LaButti K."/>
            <person name="Riley R."/>
            <person name="Lipzen A."/>
            <person name="Clum A."/>
            <person name="Drula E."/>
            <person name="Henrissat B."/>
            <person name="Kohler A."/>
            <person name="Grigoriev I.V."/>
            <person name="Martin F.M."/>
            <person name="Hacquard S."/>
        </authorList>
    </citation>
    <scope>NUCLEOTIDE SEQUENCE</scope>
    <source>
        <strain evidence="2">MPI-SDFR-AT-0073</strain>
    </source>
</reference>
<feature type="region of interest" description="Disordered" evidence="1">
    <location>
        <begin position="1"/>
        <end position="23"/>
    </location>
</feature>
<feature type="compositionally biased region" description="Polar residues" evidence="1">
    <location>
        <begin position="384"/>
        <end position="401"/>
    </location>
</feature>
<feature type="compositionally biased region" description="Polar residues" evidence="1">
    <location>
        <begin position="456"/>
        <end position="466"/>
    </location>
</feature>
<evidence type="ECO:0000313" key="3">
    <source>
        <dbReference type="Proteomes" id="UP000758603"/>
    </source>
</evidence>
<comment type="caution">
    <text evidence="2">The sequence shown here is derived from an EMBL/GenBank/DDBJ whole genome shotgun (WGS) entry which is preliminary data.</text>
</comment>
<feature type="region of interest" description="Disordered" evidence="1">
    <location>
        <begin position="354"/>
        <end position="482"/>
    </location>
</feature>
<proteinExistence type="predicted"/>
<feature type="compositionally biased region" description="Polar residues" evidence="1">
    <location>
        <begin position="1"/>
        <end position="13"/>
    </location>
</feature>
<dbReference type="AlphaFoldDB" id="A0A9P8UC90"/>
<gene>
    <name evidence="2" type="ORF">BKA67DRAFT_664546</name>
</gene>
<name>A0A9P8UC90_9PEZI</name>
<dbReference type="OrthoDB" id="4367324at2759"/>
<dbReference type="Proteomes" id="UP000758603">
    <property type="component" value="Unassembled WGS sequence"/>
</dbReference>
<keyword evidence="3" id="KW-1185">Reference proteome</keyword>
<protein>
    <submittedName>
        <fullName evidence="2">Uncharacterized protein</fullName>
    </submittedName>
</protein>
<evidence type="ECO:0000313" key="2">
    <source>
        <dbReference type="EMBL" id="KAH6645472.1"/>
    </source>
</evidence>
<organism evidence="2 3">
    <name type="scientific">Truncatella angustata</name>
    <dbReference type="NCBI Taxonomy" id="152316"/>
    <lineage>
        <taxon>Eukaryota</taxon>
        <taxon>Fungi</taxon>
        <taxon>Dikarya</taxon>
        <taxon>Ascomycota</taxon>
        <taxon>Pezizomycotina</taxon>
        <taxon>Sordariomycetes</taxon>
        <taxon>Xylariomycetidae</taxon>
        <taxon>Amphisphaeriales</taxon>
        <taxon>Sporocadaceae</taxon>
        <taxon>Truncatella</taxon>
    </lineage>
</organism>
<evidence type="ECO:0000256" key="1">
    <source>
        <dbReference type="SAM" id="MobiDB-lite"/>
    </source>
</evidence>
<accession>A0A9P8UC90</accession>
<dbReference type="RefSeq" id="XP_045951986.1">
    <property type="nucleotide sequence ID" value="XM_046108402.1"/>
</dbReference>
<sequence>MTPTFLDTLTQRNPVPDSRSEEGYSTKIKTVYGPHKVQPWTDVTWENLIGSFGEVLQRETYDLRIKDRDDIHPEKLNIYTESSVTSLGEDWNEKLVQNALDGTREALMATQLNERLAKGVVHFKKNNGQGHIPDEKGILQQPDWCVYQKGKEDYDKRRFANLVPGDSKPASKWKSDWIDCEDATLKRHAKLVMQQVTKYMYLGNTRYGFVISEEELVPLRLSTFHSDSETVDERIGDNLARQIVNATHGNFEEDEEAEEADDQGDEEYRSQREISLEPFQKLADFLQDANNKTHLLVEYCRVPWAVHGTGALTVNLTLWWLPILAILDSSVREAGTYNPLSDTIPEAQRIISGETAGGEVNNDSHQRQAGISRKRKVDKLEQPVTRSKSQQSSVGNSQRSQPAAPRETPVPSRRPRRLAQDEATPISVWDRLDTPGNMFSRRLRAKSRRSKRMLSDSFTSVASSLQGMEDDEYEVSFTSNLG</sequence>